<dbReference type="RefSeq" id="WP_281032557.1">
    <property type="nucleotide sequence ID" value="NZ_QJTF01000039.1"/>
</dbReference>
<evidence type="ECO:0000313" key="3">
    <source>
        <dbReference type="EMBL" id="PYE85157.1"/>
    </source>
</evidence>
<protein>
    <submittedName>
        <fullName evidence="3">Uncharacterized protein</fullName>
    </submittedName>
</protein>
<organism evidence="3 4">
    <name type="scientific">Phyllobacterium leguminum</name>
    <dbReference type="NCBI Taxonomy" id="314237"/>
    <lineage>
        <taxon>Bacteria</taxon>
        <taxon>Pseudomonadati</taxon>
        <taxon>Pseudomonadota</taxon>
        <taxon>Alphaproteobacteria</taxon>
        <taxon>Hyphomicrobiales</taxon>
        <taxon>Phyllobacteriaceae</taxon>
        <taxon>Phyllobacterium</taxon>
    </lineage>
</organism>
<dbReference type="InterPro" id="IPR006531">
    <property type="entry name" value="Gp5/Vgr_OB"/>
</dbReference>
<gene>
    <name evidence="3" type="ORF">C7477_1391</name>
</gene>
<comment type="caution">
    <text evidence="3">The sequence shown here is derived from an EMBL/GenBank/DDBJ whole genome shotgun (WGS) entry which is preliminary data.</text>
</comment>
<feature type="non-terminal residue" evidence="3">
    <location>
        <position position="1"/>
    </location>
</feature>
<dbReference type="InterPro" id="IPR054030">
    <property type="entry name" value="Gp5_Vgr_C"/>
</dbReference>
<evidence type="ECO:0000259" key="2">
    <source>
        <dbReference type="Pfam" id="PF22178"/>
    </source>
</evidence>
<name>A0A318SZE6_9HYPH</name>
<reference evidence="3 4" key="1">
    <citation type="submission" date="2018-06" db="EMBL/GenBank/DDBJ databases">
        <title>Genomic Encyclopedia of Type Strains, Phase III (KMG-III): the genomes of soil and plant-associated and newly described type strains.</title>
        <authorList>
            <person name="Whitman W."/>
        </authorList>
    </citation>
    <scope>NUCLEOTIDE SEQUENCE [LARGE SCALE GENOMIC DNA]</scope>
    <source>
        <strain evidence="3 4">ORS 1419</strain>
    </source>
</reference>
<dbReference type="SUPFAM" id="SSF69349">
    <property type="entry name" value="Phage fibre proteins"/>
    <property type="match status" value="2"/>
</dbReference>
<dbReference type="EMBL" id="QJTF01000039">
    <property type="protein sequence ID" value="PYE85157.1"/>
    <property type="molecule type" value="Genomic_DNA"/>
</dbReference>
<feature type="domain" description="Gp5/Type VI secretion system Vgr C-terminal trimerisation" evidence="2">
    <location>
        <begin position="53"/>
        <end position="134"/>
    </location>
</feature>
<dbReference type="Gene3D" id="2.40.50.230">
    <property type="entry name" value="Gp5 N-terminal domain"/>
    <property type="match status" value="1"/>
</dbReference>
<sequence>GATWGHMAIPRIGQEVIVDFLEGDPDQPIVIGRTYHARNRPPYKLPDHKTKMVIRSDTHKGNGFNEISFEDEAGREKIYVHGQKDQEIHIENNRSKRIDNNQSESVGHNKSIEVGNNHHEVIGGNMTLMVGPNVLQKFVTGKFKAFTDKIGGLANKLGIPDILNMGEGNLIIGVGKNKAETVMVSSTEVVGGAKTVAVGGGMQIAVGGVLNQAIAIGAYEEVGQNKVVVAGKRMEFVCGKSMIQLNEDGTIILEGVKILLTGKDRMTVKAGKVEMN</sequence>
<evidence type="ECO:0000259" key="1">
    <source>
        <dbReference type="Pfam" id="PF04717"/>
    </source>
</evidence>
<dbReference type="InterPro" id="IPR037026">
    <property type="entry name" value="Vgr_OB-fold_dom_sf"/>
</dbReference>
<keyword evidence="4" id="KW-1185">Reference proteome</keyword>
<dbReference type="AlphaFoldDB" id="A0A318SZE6"/>
<evidence type="ECO:0000313" key="4">
    <source>
        <dbReference type="Proteomes" id="UP000247454"/>
    </source>
</evidence>
<dbReference type="Proteomes" id="UP000247454">
    <property type="component" value="Unassembled WGS sequence"/>
</dbReference>
<accession>A0A318SZE6</accession>
<dbReference type="SUPFAM" id="SSF69255">
    <property type="entry name" value="gp5 N-terminal domain-like"/>
    <property type="match status" value="1"/>
</dbReference>
<dbReference type="PANTHER" id="PTHR32305">
    <property type="match status" value="1"/>
</dbReference>
<dbReference type="Pfam" id="PF04717">
    <property type="entry name" value="Phage_base_V"/>
    <property type="match status" value="1"/>
</dbReference>
<dbReference type="PANTHER" id="PTHR32305:SF11">
    <property type="entry name" value="TYPE VI SECRETION SYSTEM SPIKE PROTEIN VGRG3"/>
    <property type="match status" value="1"/>
</dbReference>
<feature type="domain" description="Gp5/Type VI secretion system Vgr protein OB-fold" evidence="1">
    <location>
        <begin position="1"/>
        <end position="35"/>
    </location>
</feature>
<dbReference type="InterPro" id="IPR050708">
    <property type="entry name" value="T6SS_VgrG/RHS"/>
</dbReference>
<proteinExistence type="predicted"/>
<dbReference type="Pfam" id="PF22178">
    <property type="entry name" value="Gp5_trimer_C"/>
    <property type="match status" value="1"/>
</dbReference>